<feature type="transmembrane region" description="Helical" evidence="1">
    <location>
        <begin position="613"/>
        <end position="635"/>
    </location>
</feature>
<keyword evidence="1" id="KW-0812">Transmembrane</keyword>
<dbReference type="SUPFAM" id="SSF53474">
    <property type="entry name" value="alpha/beta-Hydrolases"/>
    <property type="match status" value="1"/>
</dbReference>
<feature type="transmembrane region" description="Helical" evidence="1">
    <location>
        <begin position="309"/>
        <end position="329"/>
    </location>
</feature>
<feature type="transmembrane region" description="Helical" evidence="1">
    <location>
        <begin position="249"/>
        <end position="270"/>
    </location>
</feature>
<dbReference type="KEGG" id="psey:GU243_09235"/>
<evidence type="ECO:0000313" key="3">
    <source>
        <dbReference type="Proteomes" id="UP000464186"/>
    </source>
</evidence>
<evidence type="ECO:0008006" key="4">
    <source>
        <dbReference type="Google" id="ProtNLM"/>
    </source>
</evidence>
<sequence>MGDPANSAPKVPATLELRIHGIRNTPPHELLQCDVADVSRVQGDELGGFFTTKALSSGPTYVEAYSWGKLARTSPVASIFGKVGAVASNLAWFLLLPFGLANAAYWARRLQKDGPKGGSQLAAGNGAGTVRLFALLLSVFYTTALCTVAFDLLAVQCFRHLEGVSGVSVCSQLSGAADMLRDLTRGQRLTILASMPLLGMGLLFAISLLSNAKYRRRTLRLEARSLEGTEAGAVKPPILAASGFWDRRFVSSSTGVLHIAACFSFVALLINVDSVAALQSAGCSESGQRFDLGCLTEPLRRASERTVEMALLVSGGLLLLMVAFLVVAWSAEVRAPVSTALRRKRAAGLVMVAVVLHLAGTLSVAYFATPDDSVSRGFSGTRVAPLVLLALLTILSLSAAVTRSGVPAIRAFVLISISTASLLVWSVMPASDLILLVPLVAGLVLAIDILRVRRRRHAVFEHEGWFGFGPGVFMFLAVMFASFLSGSLVVGVAEFLRSPRIISHVLEQNPVWRSVTESAALGVINVPPSYRVFAGVLLAAIVVASAAVLTLAGVNLVRRRIIAYPPAYDSGVGMPAGIPGEFRARRLPADLGPHLQRVADQQRWSSLAQRGEPATWIVVLLVWLAVTVSLAATAARNSSLGDSTMHGWLHDLAEFVDLNLAGWGVVAGAVLVLGLAIGNAASSKDRPLSLIWDIICFLPRAAHPFAPPCYGERVVPELSDRMAEWLRPAEPTGARIVLSAHSLGAVLAIAALFHLKATSPETDFTRIRLLTYGVQLRSYFGRFFPELLGPAALSTAPSVGPALRPADPWSKQVARDFALANDEQSTVHEKYSLASLLNGDWGNEQPSLPRNHWINIWRRTDYLGFPIDSFCTGPGQRDRIAEEIEPSGYMEEVATHSNYPSTAAYTTARNALIST</sequence>
<feature type="transmembrane region" description="Helical" evidence="1">
    <location>
        <begin position="189"/>
        <end position="210"/>
    </location>
</feature>
<feature type="transmembrane region" description="Helical" evidence="1">
    <location>
        <begin position="660"/>
        <end position="681"/>
    </location>
</feature>
<feature type="transmembrane region" description="Helical" evidence="1">
    <location>
        <begin position="90"/>
        <end position="107"/>
    </location>
</feature>
<feature type="transmembrane region" description="Helical" evidence="1">
    <location>
        <begin position="408"/>
        <end position="427"/>
    </location>
</feature>
<dbReference type="Proteomes" id="UP000464186">
    <property type="component" value="Chromosome"/>
</dbReference>
<organism evidence="2 3">
    <name type="scientific">Pseudarthrobacter psychrotolerans</name>
    <dbReference type="NCBI Taxonomy" id="2697569"/>
    <lineage>
        <taxon>Bacteria</taxon>
        <taxon>Bacillati</taxon>
        <taxon>Actinomycetota</taxon>
        <taxon>Actinomycetes</taxon>
        <taxon>Micrococcales</taxon>
        <taxon>Micrococcaceae</taxon>
        <taxon>Pseudarthrobacter</taxon>
    </lineage>
</organism>
<reference evidence="2 3" key="1">
    <citation type="submission" date="2020-01" db="EMBL/GenBank/DDBJ databases">
        <title>Pseudarthrobacter psychrotolerans sp. nov., isolated from antarctic soil.</title>
        <authorList>
            <person name="Shin Y."/>
            <person name="Park W."/>
        </authorList>
    </citation>
    <scope>NUCLEOTIDE SEQUENCE [LARGE SCALE GENOMIC DNA]</scope>
    <source>
        <strain evidence="2 3">YJ56</strain>
    </source>
</reference>
<feature type="transmembrane region" description="Helical" evidence="1">
    <location>
        <begin position="128"/>
        <end position="150"/>
    </location>
</feature>
<keyword evidence="1" id="KW-0472">Membrane</keyword>
<dbReference type="EMBL" id="CP047898">
    <property type="protein sequence ID" value="QHK19885.1"/>
    <property type="molecule type" value="Genomic_DNA"/>
</dbReference>
<evidence type="ECO:0000313" key="2">
    <source>
        <dbReference type="EMBL" id="QHK19885.1"/>
    </source>
</evidence>
<evidence type="ECO:0000256" key="1">
    <source>
        <dbReference type="SAM" id="Phobius"/>
    </source>
</evidence>
<dbReference type="InterPro" id="IPR029058">
    <property type="entry name" value="AB_hydrolase_fold"/>
</dbReference>
<keyword evidence="1" id="KW-1133">Transmembrane helix</keyword>
<proteinExistence type="predicted"/>
<keyword evidence="3" id="KW-1185">Reference proteome</keyword>
<protein>
    <recommendedName>
        <fullName evidence="4">Lipase (Class 3)</fullName>
    </recommendedName>
</protein>
<feature type="transmembrane region" description="Helical" evidence="1">
    <location>
        <begin position="383"/>
        <end position="401"/>
    </location>
</feature>
<feature type="transmembrane region" description="Helical" evidence="1">
    <location>
        <begin position="433"/>
        <end position="452"/>
    </location>
</feature>
<feature type="transmembrane region" description="Helical" evidence="1">
    <location>
        <begin position="349"/>
        <end position="368"/>
    </location>
</feature>
<accession>A0A6P1NGY1</accession>
<dbReference type="AlphaFoldDB" id="A0A6P1NGY1"/>
<feature type="transmembrane region" description="Helical" evidence="1">
    <location>
        <begin position="464"/>
        <end position="490"/>
    </location>
</feature>
<name>A0A6P1NGY1_9MICC</name>
<feature type="transmembrane region" description="Helical" evidence="1">
    <location>
        <begin position="532"/>
        <end position="557"/>
    </location>
</feature>
<gene>
    <name evidence="2" type="ORF">GU243_09235</name>
</gene>